<feature type="compositionally biased region" description="Polar residues" evidence="6">
    <location>
        <begin position="687"/>
        <end position="700"/>
    </location>
</feature>
<dbReference type="AlphaFoldDB" id="F0MC78"/>
<dbReference type="GO" id="GO:0006313">
    <property type="term" value="P:DNA transposition"/>
    <property type="evidence" value="ECO:0007669"/>
    <property type="project" value="InterPro"/>
</dbReference>
<keyword evidence="3" id="KW-0815">Transposition</keyword>
<feature type="region of interest" description="Disordered" evidence="6">
    <location>
        <begin position="683"/>
        <end position="704"/>
    </location>
</feature>
<dbReference type="PROSITE" id="PS01007">
    <property type="entry name" value="TRANSPOSASE_MUTATOR"/>
    <property type="match status" value="1"/>
</dbReference>
<name>F0MC78_PSEPM</name>
<evidence type="ECO:0000256" key="6">
    <source>
        <dbReference type="SAM" id="MobiDB-lite"/>
    </source>
</evidence>
<evidence type="ECO:0000256" key="4">
    <source>
        <dbReference type="ARBA" id="ARBA00023125"/>
    </source>
</evidence>
<comment type="function">
    <text evidence="1">Required for the transposition of the insertion element.</text>
</comment>
<keyword evidence="5" id="KW-0233">DNA recombination</keyword>
<feature type="region of interest" description="Disordered" evidence="6">
    <location>
        <begin position="56"/>
        <end position="82"/>
    </location>
</feature>
<dbReference type="Pfam" id="PF00872">
    <property type="entry name" value="Transposase_mut"/>
    <property type="match status" value="1"/>
</dbReference>
<dbReference type="InterPro" id="IPR025668">
    <property type="entry name" value="Tnp_DDE_dom"/>
</dbReference>
<evidence type="ECO:0000256" key="3">
    <source>
        <dbReference type="ARBA" id="ARBA00022578"/>
    </source>
</evidence>
<dbReference type="InterPro" id="IPR008490">
    <property type="entry name" value="Transposase_InsH_N"/>
</dbReference>
<dbReference type="GO" id="GO:0004803">
    <property type="term" value="F:transposase activity"/>
    <property type="evidence" value="ECO:0007669"/>
    <property type="project" value="InterPro"/>
</dbReference>
<evidence type="ECO:0000256" key="1">
    <source>
        <dbReference type="ARBA" id="ARBA00002190"/>
    </source>
</evidence>
<feature type="compositionally biased region" description="Basic and acidic residues" evidence="6">
    <location>
        <begin position="56"/>
        <end position="66"/>
    </location>
</feature>
<keyword evidence="9" id="KW-0614">Plasmid</keyword>
<comment type="similarity">
    <text evidence="2">Belongs to the transposase mutator family.</text>
</comment>
<feature type="domain" description="Transposase InsH N-terminal" evidence="7">
    <location>
        <begin position="380"/>
        <end position="470"/>
    </location>
</feature>
<dbReference type="NCBIfam" id="NF033543">
    <property type="entry name" value="transpos_IS256"/>
    <property type="match status" value="1"/>
</dbReference>
<evidence type="ECO:0000256" key="2">
    <source>
        <dbReference type="ARBA" id="ARBA00010961"/>
    </source>
</evidence>
<dbReference type="Proteomes" id="UP000008639">
    <property type="component" value="Plasmid pASPHE301"/>
</dbReference>
<dbReference type="EMBL" id="CP002380">
    <property type="protein sequence ID" value="ADX75129.1"/>
    <property type="molecule type" value="Genomic_DNA"/>
</dbReference>
<accession>F0MC78</accession>
<sequence length="886" mass="95742">MTDVTTSATDAVDEELVRQLTERARTEGLQLAGEGGLLQKLTKLVMESALDGELDDHLGYDKHDPAGRNGGNSRNGRRPKTLLTEAGPVEISVPRDRDASFEPRIVAKRQRRLTGVDDLVISLSAKGLTHGEIAAHLAEVYGAEVSKQTISTITDRVLEGMGEWQNRPLDPVYPVIFIDCVNVKIRDGQVANRPIYVALAVTVDGTRDILGLWAGEHGDGEGAKYWLRVLTEIKNRGVADCCIVVCDGLKGLPDAIASVWPQTVVQTCIVHLLRNSFRYASKKDWSQIAKDLKPVYTAPSEAAALDRFAEFSGKWEKRYPAIISLWTNAWAEFVPFLQFGACRRMACPSPDGGGGLGESGMARSYRPVRRDQVFLLPPDMRDWLPEDHLVWLVIEIVETLDMSAFEASRRRGGVGAAGYDPRMLLGLLVYAYCRGVRSSRQVERLCHTDIAFKVACAGDVPDHATIARFRAVSEEAFAGLFAQVLLIAARAGLARFGTIAIDGTKIPANASIDANRGRDWFEQHAAEIAAGVVEEAQRVDAAEDALAARGADEGGDRVRGALAMRSARAERIRRAAAELAQQQGRLDADRDARQTGAQARLETSRAGRPVRGRIPDGPLRLAEARAHLERELRDHQAKLDRRAALIAAGKKPMGAPSVPTEEHSRIIRARRVVAAAEAAAARDGQAPTRSLSKAVANTTDPDSRVMPTRRGFVQGYNAQVAVTGDHLIAAVDVNQQPNDMPSFVPMMSAATNAASGLHARTGSPEHQIGVVLADAGYCSNKNLEAPGADRIIALGKGREQHAKAVRSPASGPPPAGANAREAMAHRLRTPEGSAAYKRRGATVEPSIGTLKTILSRFSRRGLDAARSELNLAAAAYNIRKIHTATA</sequence>
<organism evidence="9 10">
    <name type="scientific">Pseudarthrobacter phenanthrenivorans (strain DSM 18606 / JCM 16027 / LMG 23796 / Sphe3)</name>
    <name type="common">Arthrobacter phenanthrenivorans</name>
    <dbReference type="NCBI Taxonomy" id="930171"/>
    <lineage>
        <taxon>Bacteria</taxon>
        <taxon>Bacillati</taxon>
        <taxon>Actinomycetota</taxon>
        <taxon>Actinomycetes</taxon>
        <taxon>Micrococcales</taxon>
        <taxon>Micrococcaceae</taxon>
        <taxon>Pseudarthrobacter</taxon>
    </lineage>
</organism>
<geneLocation type="plasmid" evidence="9 10">
    <name>pASPHE301</name>
</geneLocation>
<dbReference type="InterPro" id="IPR001207">
    <property type="entry name" value="Transposase_mutator"/>
</dbReference>
<dbReference type="eggNOG" id="COG3666">
    <property type="taxonomic scope" value="Bacteria"/>
</dbReference>
<gene>
    <name evidence="9" type="ordered locus">Asphe3_40570</name>
</gene>
<evidence type="ECO:0000259" key="7">
    <source>
        <dbReference type="Pfam" id="PF05598"/>
    </source>
</evidence>
<evidence type="ECO:0000313" key="10">
    <source>
        <dbReference type="Proteomes" id="UP000008639"/>
    </source>
</evidence>
<dbReference type="Pfam" id="PF13751">
    <property type="entry name" value="DDE_Tnp_1_6"/>
    <property type="match status" value="1"/>
</dbReference>
<dbReference type="KEGG" id="apn:Asphe3_40570"/>
<proteinExistence type="inferred from homology"/>
<evidence type="ECO:0000259" key="8">
    <source>
        <dbReference type="Pfam" id="PF13751"/>
    </source>
</evidence>
<dbReference type="eggNOG" id="COG3328">
    <property type="taxonomic scope" value="Bacteria"/>
</dbReference>
<reference evidence="10" key="1">
    <citation type="journal article" date="2011" name="Stand. Genomic Sci.">
        <title>Complete genome sequence of Arthrobacter phenanthrenivorans type strain (Sphe3).</title>
        <authorList>
            <person name="Kallimanis A."/>
            <person name="Labutti K.M."/>
            <person name="Lapidus A."/>
            <person name="Clum A."/>
            <person name="Lykidis A."/>
            <person name="Mavromatis K."/>
            <person name="Pagani I."/>
            <person name="Liolios K."/>
            <person name="Ivanova N."/>
            <person name="Goodwin L."/>
            <person name="Pitluck S."/>
            <person name="Chen A."/>
            <person name="Palaniappan K."/>
            <person name="Markowitz V."/>
            <person name="Bristow J."/>
            <person name="Velentzas A.D."/>
            <person name="Perisynakis A."/>
            <person name="Ouzounis C.C."/>
            <person name="Kyrpides N.C."/>
            <person name="Koukkou A.I."/>
            <person name="Drainas C."/>
        </authorList>
    </citation>
    <scope>NUCLEOTIDE SEQUENCE [LARGE SCALE GENOMIC DNA]</scope>
    <source>
        <strain evidence="10">DSM 18606 / JCM 16027 / LMG 23796 / Sphe3</strain>
        <plasmid evidence="10">Plasmid pASPHE301</plasmid>
    </source>
</reference>
<evidence type="ECO:0000313" key="9">
    <source>
        <dbReference type="EMBL" id="ADX75129.1"/>
    </source>
</evidence>
<keyword evidence="4" id="KW-0238">DNA-binding</keyword>
<protein>
    <submittedName>
        <fullName evidence="9">Transposase</fullName>
    </submittedName>
</protein>
<evidence type="ECO:0000256" key="5">
    <source>
        <dbReference type="ARBA" id="ARBA00023172"/>
    </source>
</evidence>
<dbReference type="PANTHER" id="PTHR33217:SF8">
    <property type="entry name" value="MUTATOR FAMILY TRANSPOSASE"/>
    <property type="match status" value="1"/>
</dbReference>
<dbReference type="GO" id="GO:0003677">
    <property type="term" value="F:DNA binding"/>
    <property type="evidence" value="ECO:0007669"/>
    <property type="project" value="UniProtKB-KW"/>
</dbReference>
<dbReference type="Pfam" id="PF05598">
    <property type="entry name" value="DUF772"/>
    <property type="match status" value="1"/>
</dbReference>
<dbReference type="PANTHER" id="PTHR33217">
    <property type="entry name" value="TRANSPOSASE FOR INSERTION SEQUENCE ELEMENT IS1081"/>
    <property type="match status" value="1"/>
</dbReference>
<feature type="domain" description="Transposase DDE" evidence="8">
    <location>
        <begin position="818"/>
        <end position="882"/>
    </location>
</feature>
<feature type="region of interest" description="Disordered" evidence="6">
    <location>
        <begin position="581"/>
        <end position="616"/>
    </location>
</feature>
<dbReference type="HOGENOM" id="CLU_325337_0_0_11"/>